<dbReference type="SMART" id="SM01103">
    <property type="entry name" value="CRS1_YhbY"/>
    <property type="match status" value="3"/>
</dbReference>
<proteinExistence type="predicted"/>
<evidence type="ECO:0000256" key="9">
    <source>
        <dbReference type="ARBA" id="ARBA00023274"/>
    </source>
</evidence>
<evidence type="ECO:0000256" key="12">
    <source>
        <dbReference type="ARBA" id="ARBA00073361"/>
    </source>
</evidence>
<keyword evidence="4" id="KW-0507">mRNA processing</keyword>
<feature type="region of interest" description="Disordered" evidence="15">
    <location>
        <begin position="1150"/>
        <end position="1200"/>
    </location>
</feature>
<keyword evidence="8" id="KW-0508">mRNA splicing</keyword>
<keyword evidence="9" id="KW-0687">Ribonucleoprotein</keyword>
<comment type="subunit">
    <text evidence="11">Interacts with RNA. Part of large ribonucleo-protein particles that contain CAF1 and/or CAF2, and RNC1.</text>
</comment>
<sequence>MSLLLFPPTALSPKPTFPSALRSAWPPSVTRSSIISVASVSSSSPFPHAASSPSTSYPAATSGGADGKKGKKKRSSIKPSFEEQAIRRWSARTPSQRASFPWEQQQKQSPSPHQVVQENDAAREQQPGKGVSSATLRSIVDYFDGGSSDGDIDGGVPEEEGAGKFSVALSKAAQDVDERDNFRPSYLLENRAVSAPWMHGEESANDQWVSGSVAGVEDEVNTDGVSDDELGLVDRDDEEVSTGDETHSEGSEEEMYKDYYAASTANSSYGMDSILDRGWKGAGPNVVIEQSSGAEDSVQKLGPVLLPREREDDDDEAFGADRQGKRSNTELAERTIPEHELRRLRDVALRMKERMKIGPGGVTQDIVETIHRKWKVDEVVKMRFEGPPSLNMKRTHDLLEDRTGGIVIWRSGRSVVLYRGMNYNLRCVQSDAKIIEVDSNEEVGAANSAAPSRGRHNLQKSSADGVKCSASIASSSSENTETFDIDSFLDQLGPRYRDWSGRNPIPVDADLLPGVVPGYKPPFRLLPYKIKSTLRNKEMTSLRRLARQTAPHFALGRNREHQGLATAIVKLWEKSAIAKIAIKRGVPNTCNDRMAEEIKKLTGGVLLSRNKEYIVFYRGNDFITPKVREVLVEKQEQAVTQQDEEELARLKASASITTIPKQSKGPLVAGTLAETAEAKSRWGDSLNDEQREEEMKRLAFAKHTSILKNLKRKLISAKTKVAKAEKALAKVQEFLSPAELPTDLETVTDEERFLLRRIGLKMKAFLMLGRREVFDGTVQNMHLHWKHRELVKIIVKGKSFAQVKHIAISLEAESGGVLISLDKTSKGYAIIFYRGKNYRRPQVLKPRNLLTRRQALARSIELQRREALKCHISSVQHRIWKLKSQLIQMKFAKEKQDVKLLQTVEDGLSSSDDDDDVEVRNTDDWLELNSKGTQSTKNSCLFSRMKERRRICKLTAAMKTTTLKSFPMNIFEFGALSCDETPGYSCPSFCSGEGNTKTLHLCMGAAMAQEQYGALKVLVCYNFEMIDLITQSQPRMKPIRPFPSRPLRCFLPCFLPVSKFRIPQFPIRLRHRERQIELSSMEAEPRRWAATYTKHLKHMRKAYHDGALLLHPDSGPLVLLDDAGDTLESSQRRPGVVSVAATVVAASEVARAPPEPEEALEAGASRGDWLAAATGRRRRRHGHHRSRGKRSEAEANYETV</sequence>
<comment type="subcellular location">
    <subcellularLocation>
        <location evidence="1">Plastid</location>
        <location evidence="1">Chloroplast stroma</location>
    </subcellularLocation>
</comment>
<evidence type="ECO:0000256" key="8">
    <source>
        <dbReference type="ARBA" id="ARBA00023187"/>
    </source>
</evidence>
<evidence type="ECO:0000256" key="11">
    <source>
        <dbReference type="ARBA" id="ARBA00064484"/>
    </source>
</evidence>
<dbReference type="Pfam" id="PF01985">
    <property type="entry name" value="CRS1_YhbY"/>
    <property type="match status" value="3"/>
</dbReference>
<evidence type="ECO:0000256" key="7">
    <source>
        <dbReference type="ARBA" id="ARBA00022946"/>
    </source>
</evidence>
<keyword evidence="2" id="KW-0150">Chloroplast</keyword>
<keyword evidence="18" id="KW-1185">Reference proteome</keyword>
<dbReference type="FunFam" id="3.30.110.60:FF:000003">
    <property type="entry name" value="CRM-domain containing factor CFM3B, chloroplastic"/>
    <property type="match status" value="1"/>
</dbReference>
<feature type="compositionally biased region" description="Polar residues" evidence="15">
    <location>
        <begin position="92"/>
        <end position="117"/>
    </location>
</feature>
<evidence type="ECO:0000256" key="1">
    <source>
        <dbReference type="ARBA" id="ARBA00004470"/>
    </source>
</evidence>
<dbReference type="EMBL" id="BQKI01000007">
    <property type="protein sequence ID" value="GJM98982.1"/>
    <property type="molecule type" value="Genomic_DNA"/>
</dbReference>
<evidence type="ECO:0000256" key="15">
    <source>
        <dbReference type="SAM" id="MobiDB-lite"/>
    </source>
</evidence>
<dbReference type="GO" id="GO:0009570">
    <property type="term" value="C:chloroplast stroma"/>
    <property type="evidence" value="ECO:0007669"/>
    <property type="project" value="UniProtKB-SubCell"/>
</dbReference>
<protein>
    <recommendedName>
        <fullName evidence="12">CRM-domain containing factor CFM3, chloroplastic/mitochondrial</fullName>
    </recommendedName>
    <alternativeName>
        <fullName evidence="13">Protein CRM FAMILY MEMBER 3</fullName>
    </alternativeName>
</protein>
<feature type="domain" description="CRM" evidence="16">
    <location>
        <begin position="745"/>
        <end position="845"/>
    </location>
</feature>
<evidence type="ECO:0000256" key="5">
    <source>
        <dbReference type="ARBA" id="ARBA00022737"/>
    </source>
</evidence>
<evidence type="ECO:0000256" key="2">
    <source>
        <dbReference type="ARBA" id="ARBA00022528"/>
    </source>
</evidence>
<dbReference type="GO" id="GO:0000373">
    <property type="term" value="P:Group II intron splicing"/>
    <property type="evidence" value="ECO:0007669"/>
    <property type="project" value="UniProtKB-ARBA"/>
</dbReference>
<evidence type="ECO:0000256" key="4">
    <source>
        <dbReference type="ARBA" id="ARBA00022664"/>
    </source>
</evidence>
<dbReference type="GO" id="GO:0005739">
    <property type="term" value="C:mitochondrion"/>
    <property type="evidence" value="ECO:0007669"/>
    <property type="project" value="UniProtKB-ARBA"/>
</dbReference>
<name>A0AAV5CLM8_ELECO</name>
<dbReference type="Gene3D" id="3.30.110.60">
    <property type="entry name" value="YhbY-like"/>
    <property type="match status" value="3"/>
</dbReference>
<evidence type="ECO:0000313" key="18">
    <source>
        <dbReference type="Proteomes" id="UP001054889"/>
    </source>
</evidence>
<keyword evidence="5" id="KW-0677">Repeat</keyword>
<accession>A0AAV5CLM8</accession>
<dbReference type="InterPro" id="IPR035920">
    <property type="entry name" value="YhbY-like_sf"/>
</dbReference>
<dbReference type="PANTHER" id="PTHR31846">
    <property type="entry name" value="CRS1 / YHBY (CRM) DOMAIN-CONTAINING PROTEIN"/>
    <property type="match status" value="1"/>
</dbReference>
<dbReference type="SUPFAM" id="SSF75471">
    <property type="entry name" value="YhbY-like"/>
    <property type="match status" value="3"/>
</dbReference>
<feature type="domain" description="CRM" evidence="16">
    <location>
        <begin position="334"/>
        <end position="430"/>
    </location>
</feature>
<feature type="compositionally biased region" description="Basic residues" evidence="15">
    <location>
        <begin position="1175"/>
        <end position="1188"/>
    </location>
</feature>
<dbReference type="GO" id="GO:0006397">
    <property type="term" value="P:mRNA processing"/>
    <property type="evidence" value="ECO:0007669"/>
    <property type="project" value="UniProtKB-KW"/>
</dbReference>
<feature type="region of interest" description="Disordered" evidence="15">
    <location>
        <begin position="310"/>
        <end position="332"/>
    </location>
</feature>
<feature type="compositionally biased region" description="Low complexity" evidence="15">
    <location>
        <begin position="42"/>
        <end position="63"/>
    </location>
</feature>
<dbReference type="PROSITE" id="PS51295">
    <property type="entry name" value="CRM"/>
    <property type="match status" value="3"/>
</dbReference>
<evidence type="ECO:0000256" key="6">
    <source>
        <dbReference type="ARBA" id="ARBA00022884"/>
    </source>
</evidence>
<gene>
    <name evidence="17" type="primary">ga16037</name>
    <name evidence="17" type="ORF">PR202_ga16037</name>
</gene>
<feature type="region of interest" description="Disordered" evidence="15">
    <location>
        <begin position="42"/>
        <end position="134"/>
    </location>
</feature>
<keyword evidence="3" id="KW-0934">Plastid</keyword>
<reference evidence="17" key="2">
    <citation type="submission" date="2021-12" db="EMBL/GenBank/DDBJ databases">
        <title>Resequencing data analysis of finger millet.</title>
        <authorList>
            <person name="Hatakeyama M."/>
            <person name="Aluri S."/>
            <person name="Balachadran M.T."/>
            <person name="Sivarajan S.R."/>
            <person name="Poveda L."/>
            <person name="Shimizu-Inatsugi R."/>
            <person name="Schlapbach R."/>
            <person name="Sreeman S.M."/>
            <person name="Shimizu K.K."/>
        </authorList>
    </citation>
    <scope>NUCLEOTIDE SEQUENCE</scope>
</reference>
<dbReference type="FunFam" id="3.30.110.60:FF:000002">
    <property type="entry name" value="CRS2-associated factor 1, chloroplastic"/>
    <property type="match status" value="2"/>
</dbReference>
<dbReference type="PANTHER" id="PTHR31846:SF7">
    <property type="entry name" value="CRS1 _ YHBY (CRM) DOMAIN-CONTAINING PROTEIN"/>
    <property type="match status" value="1"/>
</dbReference>
<dbReference type="AlphaFoldDB" id="A0AAV5CLM8"/>
<dbReference type="GO" id="GO:1990904">
    <property type="term" value="C:ribonucleoprotein complex"/>
    <property type="evidence" value="ECO:0007669"/>
    <property type="project" value="UniProtKB-KW"/>
</dbReference>
<feature type="compositionally biased region" description="Basic and acidic residues" evidence="15">
    <location>
        <begin position="244"/>
        <end position="254"/>
    </location>
</feature>
<dbReference type="InterPro" id="IPR045278">
    <property type="entry name" value="CRS1/CFM2/CFM3"/>
</dbReference>
<evidence type="ECO:0000313" key="17">
    <source>
        <dbReference type="EMBL" id="GJM98982.1"/>
    </source>
</evidence>
<dbReference type="GO" id="GO:0003729">
    <property type="term" value="F:mRNA binding"/>
    <property type="evidence" value="ECO:0007669"/>
    <property type="project" value="InterPro"/>
</dbReference>
<feature type="compositionally biased region" description="Basic and acidic residues" evidence="15">
    <location>
        <begin position="322"/>
        <end position="332"/>
    </location>
</feature>
<keyword evidence="7" id="KW-0809">Transit peptide</keyword>
<reference evidence="17" key="1">
    <citation type="journal article" date="2018" name="DNA Res.">
        <title>Multiple hybrid de novo genome assembly of finger millet, an orphan allotetraploid crop.</title>
        <authorList>
            <person name="Hatakeyama M."/>
            <person name="Aluri S."/>
            <person name="Balachadran M.T."/>
            <person name="Sivarajan S.R."/>
            <person name="Patrignani A."/>
            <person name="Gruter S."/>
            <person name="Poveda L."/>
            <person name="Shimizu-Inatsugi R."/>
            <person name="Baeten J."/>
            <person name="Francoijs K.J."/>
            <person name="Nataraja K.N."/>
            <person name="Reddy Y.A.N."/>
            <person name="Phadnis S."/>
            <person name="Ravikumar R.L."/>
            <person name="Schlapbach R."/>
            <person name="Sreeman S.M."/>
            <person name="Shimizu K.K."/>
        </authorList>
    </citation>
    <scope>NUCLEOTIDE SEQUENCE</scope>
</reference>
<evidence type="ECO:0000256" key="14">
    <source>
        <dbReference type="PROSITE-ProRule" id="PRU00626"/>
    </source>
</evidence>
<dbReference type="Proteomes" id="UP001054889">
    <property type="component" value="Unassembled WGS sequence"/>
</dbReference>
<evidence type="ECO:0000256" key="13">
    <source>
        <dbReference type="ARBA" id="ARBA00081881"/>
    </source>
</evidence>
<feature type="domain" description="CRM" evidence="16">
    <location>
        <begin position="532"/>
        <end position="629"/>
    </location>
</feature>
<keyword evidence="6 14" id="KW-0694">RNA-binding</keyword>
<evidence type="ECO:0000259" key="16">
    <source>
        <dbReference type="PROSITE" id="PS51295"/>
    </source>
</evidence>
<dbReference type="InterPro" id="IPR001890">
    <property type="entry name" value="RNA-binding_CRM"/>
</dbReference>
<evidence type="ECO:0000256" key="3">
    <source>
        <dbReference type="ARBA" id="ARBA00022640"/>
    </source>
</evidence>
<feature type="region of interest" description="Disordered" evidence="15">
    <location>
        <begin position="234"/>
        <end position="254"/>
    </location>
</feature>
<comment type="function">
    <text evidence="10">Binds specific group II introns in chloroplasts and facilitates their splicing. Acts on subgroup IIB introns. The substrates of the subgroup IIB also require the CRM domain proteins CAF1 or CAF2, with a simultaneous binding of CFM3 and CAF1 or CAF2. May influence the biogenesis of the mitochondrial small ribosomal subunit.</text>
</comment>
<evidence type="ECO:0000256" key="10">
    <source>
        <dbReference type="ARBA" id="ARBA00055648"/>
    </source>
</evidence>
<comment type="caution">
    <text evidence="17">The sequence shown here is derived from an EMBL/GenBank/DDBJ whole genome shotgun (WGS) entry which is preliminary data.</text>
</comment>
<organism evidence="17 18">
    <name type="scientific">Eleusine coracana subsp. coracana</name>
    <dbReference type="NCBI Taxonomy" id="191504"/>
    <lineage>
        <taxon>Eukaryota</taxon>
        <taxon>Viridiplantae</taxon>
        <taxon>Streptophyta</taxon>
        <taxon>Embryophyta</taxon>
        <taxon>Tracheophyta</taxon>
        <taxon>Spermatophyta</taxon>
        <taxon>Magnoliopsida</taxon>
        <taxon>Liliopsida</taxon>
        <taxon>Poales</taxon>
        <taxon>Poaceae</taxon>
        <taxon>PACMAD clade</taxon>
        <taxon>Chloridoideae</taxon>
        <taxon>Cynodonteae</taxon>
        <taxon>Eleusininae</taxon>
        <taxon>Eleusine</taxon>
    </lineage>
</organism>